<keyword evidence="3" id="KW-1185">Reference proteome</keyword>
<accession>A0AAN6RVH2</accession>
<dbReference type="Proteomes" id="UP001303889">
    <property type="component" value="Unassembled WGS sequence"/>
</dbReference>
<reference evidence="2" key="1">
    <citation type="journal article" date="2023" name="Mol. Phylogenet. Evol.">
        <title>Genome-scale phylogeny and comparative genomics of the fungal order Sordariales.</title>
        <authorList>
            <person name="Hensen N."/>
            <person name="Bonometti L."/>
            <person name="Westerberg I."/>
            <person name="Brannstrom I.O."/>
            <person name="Guillou S."/>
            <person name="Cros-Aarteil S."/>
            <person name="Calhoun S."/>
            <person name="Haridas S."/>
            <person name="Kuo A."/>
            <person name="Mondo S."/>
            <person name="Pangilinan J."/>
            <person name="Riley R."/>
            <person name="LaButti K."/>
            <person name="Andreopoulos B."/>
            <person name="Lipzen A."/>
            <person name="Chen C."/>
            <person name="Yan M."/>
            <person name="Daum C."/>
            <person name="Ng V."/>
            <person name="Clum A."/>
            <person name="Steindorff A."/>
            <person name="Ohm R.A."/>
            <person name="Martin F."/>
            <person name="Silar P."/>
            <person name="Natvig D.O."/>
            <person name="Lalanne C."/>
            <person name="Gautier V."/>
            <person name="Ament-Velasquez S.L."/>
            <person name="Kruys A."/>
            <person name="Hutchinson M.I."/>
            <person name="Powell A.J."/>
            <person name="Barry K."/>
            <person name="Miller A.N."/>
            <person name="Grigoriev I.V."/>
            <person name="Debuchy R."/>
            <person name="Gladieux P."/>
            <person name="Hiltunen Thoren M."/>
            <person name="Johannesson H."/>
        </authorList>
    </citation>
    <scope>NUCLEOTIDE SEQUENCE</scope>
    <source>
        <strain evidence="2">CBS 103.79</strain>
    </source>
</reference>
<gene>
    <name evidence="2" type="ORF">C8A05DRAFT_13617</name>
</gene>
<feature type="compositionally biased region" description="Basic residues" evidence="1">
    <location>
        <begin position="245"/>
        <end position="257"/>
    </location>
</feature>
<organism evidence="2 3">
    <name type="scientific">Staphylotrichum tortipilum</name>
    <dbReference type="NCBI Taxonomy" id="2831512"/>
    <lineage>
        <taxon>Eukaryota</taxon>
        <taxon>Fungi</taxon>
        <taxon>Dikarya</taxon>
        <taxon>Ascomycota</taxon>
        <taxon>Pezizomycotina</taxon>
        <taxon>Sordariomycetes</taxon>
        <taxon>Sordariomycetidae</taxon>
        <taxon>Sordariales</taxon>
        <taxon>Chaetomiaceae</taxon>
        <taxon>Staphylotrichum</taxon>
    </lineage>
</organism>
<feature type="compositionally biased region" description="Low complexity" evidence="1">
    <location>
        <begin position="134"/>
        <end position="146"/>
    </location>
</feature>
<dbReference type="EMBL" id="MU855394">
    <property type="protein sequence ID" value="KAK3904520.1"/>
    <property type="molecule type" value="Genomic_DNA"/>
</dbReference>
<feature type="compositionally biased region" description="Basic residues" evidence="1">
    <location>
        <begin position="156"/>
        <end position="173"/>
    </location>
</feature>
<comment type="caution">
    <text evidence="2">The sequence shown here is derived from an EMBL/GenBank/DDBJ whole genome shotgun (WGS) entry which is preliminary data.</text>
</comment>
<feature type="region of interest" description="Disordered" evidence="1">
    <location>
        <begin position="453"/>
        <end position="472"/>
    </location>
</feature>
<sequence length="750" mass="80667">MGDYTRHSSQPATADLVRADLGEIFSNDWEAESLRRAPSVSAVSDMLDLEPASTPAPRPSKAARNDPLPGLLASILESDISSDELAPEPPSPCNVERTPSPSGRRPNLAKQPRANVNKRTRTKPQPKTADSPRESPASSPRRQSPPTGSAGASSTSRHHPTKPSAQTKKRKQTAKQAPSQPKGRTRKHDKDMYELSDATDTETESPPKKRRAKQPSSKEPRPPPARKSQLANEGATQVDSAVTQAKRKPARVPKKPAGRGSVPQETKVAAKSTSPATSESSDQVDESDIPPVQEQQDTTTAIAEPNSKKRSPPEPVLEADHRDVVSPPPPKPLPVASREPEPALPVVPKAQHVIILSSESDEDPFPPAGSTSPLFMAREEPLISSGSPEAAVMVNSGISPSRGWQPRLPTRNTRIGPAASFRSRTLPKHSAMPGLHGITHTFPAGIRDAFLSDEQPAANPPSPSPEVEAHPDEEGLCAGDMWEEAVDGGSLPAVLHKIITRLHRSMKPREEVVREIVAEYHENALRLLDNLRVRHDHEKTSTLVGLQKASRAASSIFALAGQDLADLINSLQEMDVARTADALTRPILALKLESVAQLCQTRLEDYTIGKPGGDLGTEPQDSLDGLAQTYQTKLFAAVGRNTAEGPNDVDAQVDDFITGCLSEEITEIRHTEVKKPVKSVKPARNADDALEVLLDGIMHTLQKTTGTSAQSDLGNDVVDEEDREIADIDLLGDDSGLHALFSRGNGLTMA</sequence>
<evidence type="ECO:0000313" key="3">
    <source>
        <dbReference type="Proteomes" id="UP001303889"/>
    </source>
</evidence>
<dbReference type="AlphaFoldDB" id="A0AAN6RVH2"/>
<name>A0AAN6RVH2_9PEZI</name>
<feature type="compositionally biased region" description="Polar residues" evidence="1">
    <location>
        <begin position="271"/>
        <end position="281"/>
    </location>
</feature>
<proteinExistence type="predicted"/>
<feature type="region of interest" description="Disordered" evidence="1">
    <location>
        <begin position="46"/>
        <end position="344"/>
    </location>
</feature>
<protein>
    <submittedName>
        <fullName evidence="2">Uncharacterized protein</fullName>
    </submittedName>
</protein>
<evidence type="ECO:0000313" key="2">
    <source>
        <dbReference type="EMBL" id="KAK3904520.1"/>
    </source>
</evidence>
<reference evidence="2" key="2">
    <citation type="submission" date="2023-05" db="EMBL/GenBank/DDBJ databases">
        <authorList>
            <consortium name="Lawrence Berkeley National Laboratory"/>
            <person name="Steindorff A."/>
            <person name="Hensen N."/>
            <person name="Bonometti L."/>
            <person name="Westerberg I."/>
            <person name="Brannstrom I.O."/>
            <person name="Guillou S."/>
            <person name="Cros-Aarteil S."/>
            <person name="Calhoun S."/>
            <person name="Haridas S."/>
            <person name="Kuo A."/>
            <person name="Mondo S."/>
            <person name="Pangilinan J."/>
            <person name="Riley R."/>
            <person name="Labutti K."/>
            <person name="Andreopoulos B."/>
            <person name="Lipzen A."/>
            <person name="Chen C."/>
            <person name="Yanf M."/>
            <person name="Daum C."/>
            <person name="Ng V."/>
            <person name="Clum A."/>
            <person name="Ohm R."/>
            <person name="Martin F."/>
            <person name="Silar P."/>
            <person name="Natvig D."/>
            <person name="Lalanne C."/>
            <person name="Gautier V."/>
            <person name="Ament-Velasquez S.L."/>
            <person name="Kruys A."/>
            <person name="Hutchinson M.I."/>
            <person name="Powell A.J."/>
            <person name="Barry K."/>
            <person name="Miller A.N."/>
            <person name="Grigoriev I.V."/>
            <person name="Debuchy R."/>
            <person name="Gladieux P."/>
            <person name="Thoren M.H."/>
            <person name="Johannesson H."/>
        </authorList>
    </citation>
    <scope>NUCLEOTIDE SEQUENCE</scope>
    <source>
        <strain evidence="2">CBS 103.79</strain>
    </source>
</reference>
<feature type="compositionally biased region" description="Polar residues" evidence="1">
    <location>
        <begin position="229"/>
        <end position="243"/>
    </location>
</feature>
<evidence type="ECO:0000256" key="1">
    <source>
        <dbReference type="SAM" id="MobiDB-lite"/>
    </source>
</evidence>